<comment type="caution">
    <text evidence="4">The sequence shown here is derived from an EMBL/GenBank/DDBJ whole genome shotgun (WGS) entry which is preliminary data.</text>
</comment>
<keyword evidence="2" id="KW-0472">Membrane</keyword>
<evidence type="ECO:0000256" key="1">
    <source>
        <dbReference type="SAM" id="MobiDB-lite"/>
    </source>
</evidence>
<feature type="domain" description="LysM" evidence="3">
    <location>
        <begin position="191"/>
        <end position="237"/>
    </location>
</feature>
<keyword evidence="5" id="KW-1185">Reference proteome</keyword>
<proteinExistence type="predicted"/>
<dbReference type="Proteomes" id="UP001224122">
    <property type="component" value="Unassembled WGS sequence"/>
</dbReference>
<accession>A0ABT9XPJ5</accession>
<feature type="region of interest" description="Disordered" evidence="1">
    <location>
        <begin position="97"/>
        <end position="184"/>
    </location>
</feature>
<dbReference type="InterPro" id="IPR018392">
    <property type="entry name" value="LysM"/>
</dbReference>
<dbReference type="Pfam" id="PF01476">
    <property type="entry name" value="LysM"/>
    <property type="match status" value="1"/>
</dbReference>
<dbReference type="PROSITE" id="PS51782">
    <property type="entry name" value="LYSM"/>
    <property type="match status" value="1"/>
</dbReference>
<organism evidence="4 5">
    <name type="scientific">Neobacillus ginsengisoli</name>
    <dbReference type="NCBI Taxonomy" id="904295"/>
    <lineage>
        <taxon>Bacteria</taxon>
        <taxon>Bacillati</taxon>
        <taxon>Bacillota</taxon>
        <taxon>Bacilli</taxon>
        <taxon>Bacillales</taxon>
        <taxon>Bacillaceae</taxon>
        <taxon>Neobacillus</taxon>
    </lineage>
</organism>
<evidence type="ECO:0000256" key="2">
    <source>
        <dbReference type="SAM" id="Phobius"/>
    </source>
</evidence>
<evidence type="ECO:0000259" key="3">
    <source>
        <dbReference type="PROSITE" id="PS51782"/>
    </source>
</evidence>
<evidence type="ECO:0000313" key="5">
    <source>
        <dbReference type="Proteomes" id="UP001224122"/>
    </source>
</evidence>
<reference evidence="4 5" key="1">
    <citation type="submission" date="2023-07" db="EMBL/GenBank/DDBJ databases">
        <title>Genomic Encyclopedia of Type Strains, Phase IV (KMG-IV): sequencing the most valuable type-strain genomes for metagenomic binning, comparative biology and taxonomic classification.</title>
        <authorList>
            <person name="Goeker M."/>
        </authorList>
    </citation>
    <scope>NUCLEOTIDE SEQUENCE [LARGE SCALE GENOMIC DNA]</scope>
    <source>
        <strain evidence="4 5">DSM 27594</strain>
    </source>
</reference>
<feature type="compositionally biased region" description="Polar residues" evidence="1">
    <location>
        <begin position="100"/>
        <end position="114"/>
    </location>
</feature>
<feature type="region of interest" description="Disordered" evidence="1">
    <location>
        <begin position="20"/>
        <end position="42"/>
    </location>
</feature>
<dbReference type="EMBL" id="JAUSTW010000001">
    <property type="protein sequence ID" value="MDQ0197464.1"/>
    <property type="molecule type" value="Genomic_DNA"/>
</dbReference>
<feature type="compositionally biased region" description="Basic and acidic residues" evidence="1">
    <location>
        <begin position="20"/>
        <end position="30"/>
    </location>
</feature>
<feature type="transmembrane region" description="Helical" evidence="2">
    <location>
        <begin position="53"/>
        <end position="75"/>
    </location>
</feature>
<dbReference type="SUPFAM" id="SSF54106">
    <property type="entry name" value="LysM domain"/>
    <property type="match status" value="1"/>
</dbReference>
<keyword evidence="2" id="KW-0812">Transmembrane</keyword>
<feature type="compositionally biased region" description="Polar residues" evidence="1">
    <location>
        <begin position="169"/>
        <end position="184"/>
    </location>
</feature>
<feature type="compositionally biased region" description="Polar residues" evidence="1">
    <location>
        <begin position="122"/>
        <end position="143"/>
    </location>
</feature>
<dbReference type="Gene3D" id="3.10.350.10">
    <property type="entry name" value="LysM domain"/>
    <property type="match status" value="1"/>
</dbReference>
<name>A0ABT9XPJ5_9BACI</name>
<sequence length="241" mass="27072">MNKEEPYRDQAERLRQRIEKINEKTEDGKRLPPRGQLHRQKQPKIKWKLKYPIIRLLVLIFILLPIISFSVISYLHEKKIGGAEKVSGDANNAGYETINLEKNNSEKVNSTNNPIKKKDTSQSDGENSSTDGSLESTTQTQPATGEKASILPTDANVIDRPIGPDSDKNSSPGPNTNLSKTNNSPVTKKIVYHTVQPHETLYHIAIVYYHSQTGMDIIKNANHLKSDKLEQGQVLKIPLDN</sequence>
<protein>
    <submittedName>
        <fullName evidence="4">LysM repeat protein</fullName>
    </submittedName>
</protein>
<dbReference type="SMART" id="SM00257">
    <property type="entry name" value="LysM"/>
    <property type="match status" value="1"/>
</dbReference>
<keyword evidence="2" id="KW-1133">Transmembrane helix</keyword>
<dbReference type="CDD" id="cd00118">
    <property type="entry name" value="LysM"/>
    <property type="match status" value="1"/>
</dbReference>
<gene>
    <name evidence="4" type="ORF">J2S10_000569</name>
</gene>
<dbReference type="InterPro" id="IPR036779">
    <property type="entry name" value="LysM_dom_sf"/>
</dbReference>
<dbReference type="RefSeq" id="WP_307404220.1">
    <property type="nucleotide sequence ID" value="NZ_JAUSTW010000001.1"/>
</dbReference>
<evidence type="ECO:0000313" key="4">
    <source>
        <dbReference type="EMBL" id="MDQ0197464.1"/>
    </source>
</evidence>